<organism evidence="2 3">
    <name type="scientific">Gordonia phage Mahdia</name>
    <dbReference type="NCBI Taxonomy" id="2047873"/>
    <lineage>
        <taxon>Viruses</taxon>
        <taxon>Duplodnaviria</taxon>
        <taxon>Heunggongvirae</taxon>
        <taxon>Uroviricota</taxon>
        <taxon>Caudoviricetes</taxon>
        <taxon>Gustavvirus</taxon>
        <taxon>Gustavvirus mahdia</taxon>
    </lineage>
</organism>
<gene>
    <name evidence="2" type="ORF">PBI_MAHDIA_8</name>
</gene>
<evidence type="ECO:0000313" key="3">
    <source>
        <dbReference type="Proteomes" id="UP000240384"/>
    </source>
</evidence>
<sequence length="100" mass="11069">MERVIRVRGGGRDENDDPIPGSETVLMAQAVAPGSSPGNKDRGRNGDRVAYTVFFYPSPDLQEGDKLRVRGKIMDTVIQDWRSPYTNRMGLEVLCSRGEG</sequence>
<evidence type="ECO:0008006" key="4">
    <source>
        <dbReference type="Google" id="ProtNLM"/>
    </source>
</evidence>
<evidence type="ECO:0000313" key="2">
    <source>
        <dbReference type="EMBL" id="ATW59007.1"/>
    </source>
</evidence>
<dbReference type="EMBL" id="MG198783">
    <property type="protein sequence ID" value="ATW59007.1"/>
    <property type="molecule type" value="Genomic_DNA"/>
</dbReference>
<protein>
    <recommendedName>
        <fullName evidence="4">Head-to-tail stopper</fullName>
    </recommendedName>
</protein>
<name>A0A2H4P9W7_9CAUD</name>
<proteinExistence type="predicted"/>
<accession>A0A2H4P9W7</accession>
<feature type="compositionally biased region" description="Basic and acidic residues" evidence="1">
    <location>
        <begin position="1"/>
        <end position="13"/>
    </location>
</feature>
<dbReference type="Proteomes" id="UP000240384">
    <property type="component" value="Segment"/>
</dbReference>
<feature type="region of interest" description="Disordered" evidence="1">
    <location>
        <begin position="1"/>
        <end position="21"/>
    </location>
</feature>
<reference evidence="3" key="1">
    <citation type="submission" date="2017-10" db="EMBL/GenBank/DDBJ databases">
        <authorList>
            <person name="Banno H."/>
            <person name="Chua N.-H."/>
        </authorList>
    </citation>
    <scope>NUCLEOTIDE SEQUENCE [LARGE SCALE GENOMIC DNA]</scope>
</reference>
<keyword evidence="3" id="KW-1185">Reference proteome</keyword>
<evidence type="ECO:0000256" key="1">
    <source>
        <dbReference type="SAM" id="MobiDB-lite"/>
    </source>
</evidence>
<dbReference type="OrthoDB" id="34394at10239"/>